<dbReference type="RefSeq" id="WP_238749564.1">
    <property type="nucleotide sequence ID" value="NZ_CAKLPZ010000001.1"/>
</dbReference>
<evidence type="ECO:0000256" key="2">
    <source>
        <dbReference type="ARBA" id="ARBA00022649"/>
    </source>
</evidence>
<dbReference type="GO" id="GO:0016787">
    <property type="term" value="F:hydrolase activity"/>
    <property type="evidence" value="ECO:0007669"/>
    <property type="project" value="UniProtKB-KW"/>
</dbReference>
<dbReference type="PANTHER" id="PTHR33653">
    <property type="entry name" value="RIBONUCLEASE VAPC2"/>
    <property type="match status" value="1"/>
</dbReference>
<dbReference type="InterPro" id="IPR029060">
    <property type="entry name" value="PIN-like_dom_sf"/>
</dbReference>
<feature type="binding site" evidence="8">
    <location>
        <position position="96"/>
    </location>
    <ligand>
        <name>Mg(2+)</name>
        <dbReference type="ChEBI" id="CHEBI:18420"/>
    </ligand>
</feature>
<accession>A0ABN8EZM0</accession>
<evidence type="ECO:0000313" key="11">
    <source>
        <dbReference type="Proteomes" id="UP000837803"/>
    </source>
</evidence>
<evidence type="ECO:0000256" key="6">
    <source>
        <dbReference type="ARBA" id="ARBA00022842"/>
    </source>
</evidence>
<evidence type="ECO:0000256" key="3">
    <source>
        <dbReference type="ARBA" id="ARBA00022722"/>
    </source>
</evidence>
<feature type="binding site" evidence="8">
    <location>
        <position position="6"/>
    </location>
    <ligand>
        <name>Mg(2+)</name>
        <dbReference type="ChEBI" id="CHEBI:18420"/>
    </ligand>
</feature>
<keyword evidence="6 8" id="KW-0460">Magnesium</keyword>
<dbReference type="EMBL" id="CAKLPZ010000001">
    <property type="protein sequence ID" value="CAH0999379.1"/>
    <property type="molecule type" value="Genomic_DNA"/>
</dbReference>
<comment type="similarity">
    <text evidence="7 8">Belongs to the PINc/VapC protein family.</text>
</comment>
<dbReference type="GO" id="GO:0004519">
    <property type="term" value="F:endonuclease activity"/>
    <property type="evidence" value="ECO:0007669"/>
    <property type="project" value="UniProtKB-KW"/>
</dbReference>
<keyword evidence="3 8" id="KW-0540">Nuclease</keyword>
<sequence length="144" mass="16518">MAYILDTDICIFYLKGKFNLGEKVGQIGEQHCYISEITLLELTYGAYNSAQFEKHLAEAIEIEQLFEVLPIRPIRETYAKERVRLKDLGQLIPNFDLLTGCTALHEGWTLVTRNTKHLLRIEGLHIENWTSATDNEFISTSAEN</sequence>
<evidence type="ECO:0000256" key="8">
    <source>
        <dbReference type="HAMAP-Rule" id="MF_00265"/>
    </source>
</evidence>
<dbReference type="Gene3D" id="3.40.50.1010">
    <property type="entry name" value="5'-nuclease"/>
    <property type="match status" value="1"/>
</dbReference>
<evidence type="ECO:0000256" key="4">
    <source>
        <dbReference type="ARBA" id="ARBA00022723"/>
    </source>
</evidence>
<dbReference type="PANTHER" id="PTHR33653:SF1">
    <property type="entry name" value="RIBONUCLEASE VAPC2"/>
    <property type="match status" value="1"/>
</dbReference>
<comment type="caution">
    <text evidence="10">The sequence shown here is derived from an EMBL/GenBank/DDBJ whole genome shotgun (WGS) entry which is preliminary data.</text>
</comment>
<dbReference type="Pfam" id="PF01850">
    <property type="entry name" value="PIN"/>
    <property type="match status" value="1"/>
</dbReference>
<dbReference type="InterPro" id="IPR022907">
    <property type="entry name" value="VapC_family"/>
</dbReference>
<dbReference type="InterPro" id="IPR050556">
    <property type="entry name" value="Type_II_TA_system_RNase"/>
</dbReference>
<keyword evidence="4 8" id="KW-0479">Metal-binding</keyword>
<evidence type="ECO:0000256" key="5">
    <source>
        <dbReference type="ARBA" id="ARBA00022801"/>
    </source>
</evidence>
<dbReference type="InterPro" id="IPR002716">
    <property type="entry name" value="PIN_dom"/>
</dbReference>
<keyword evidence="11" id="KW-1185">Reference proteome</keyword>
<dbReference type="HAMAP" id="MF_00265">
    <property type="entry name" value="VapC_Nob1"/>
    <property type="match status" value="1"/>
</dbReference>
<evidence type="ECO:0000256" key="7">
    <source>
        <dbReference type="ARBA" id="ARBA00038093"/>
    </source>
</evidence>
<dbReference type="Proteomes" id="UP000837803">
    <property type="component" value="Unassembled WGS sequence"/>
</dbReference>
<evidence type="ECO:0000259" key="9">
    <source>
        <dbReference type="Pfam" id="PF01850"/>
    </source>
</evidence>
<gene>
    <name evidence="8 10" type="primary">vapC</name>
    <name evidence="10" type="ORF">LEM8419_00677</name>
</gene>
<keyword evidence="5 8" id="KW-0378">Hydrolase</keyword>
<proteinExistence type="inferred from homology"/>
<keyword evidence="8" id="KW-0800">Toxin</keyword>
<dbReference type="SUPFAM" id="SSF88723">
    <property type="entry name" value="PIN domain-like"/>
    <property type="match status" value="1"/>
</dbReference>
<dbReference type="EC" id="3.1.-.-" evidence="8"/>
<evidence type="ECO:0000313" key="10">
    <source>
        <dbReference type="EMBL" id="CAH0999379.1"/>
    </source>
</evidence>
<keyword evidence="2 8" id="KW-1277">Toxin-antitoxin system</keyword>
<reference evidence="10" key="1">
    <citation type="submission" date="2021-12" db="EMBL/GenBank/DDBJ databases">
        <authorList>
            <person name="Rodrigo-Torres L."/>
            <person name="Arahal R. D."/>
            <person name="Lucena T."/>
        </authorList>
    </citation>
    <scope>NUCLEOTIDE SEQUENCE</scope>
    <source>
        <strain evidence="10">CECT 8419</strain>
    </source>
</reference>
<organism evidence="10 11">
    <name type="scientific">Neolewinella maritima</name>
    <dbReference type="NCBI Taxonomy" id="1383882"/>
    <lineage>
        <taxon>Bacteria</taxon>
        <taxon>Pseudomonadati</taxon>
        <taxon>Bacteroidota</taxon>
        <taxon>Saprospiria</taxon>
        <taxon>Saprospirales</taxon>
        <taxon>Lewinellaceae</taxon>
        <taxon>Neolewinella</taxon>
    </lineage>
</organism>
<protein>
    <recommendedName>
        <fullName evidence="8">Ribonuclease VapC</fullName>
        <shortName evidence="8">RNase VapC</shortName>
        <ecNumber evidence="8">3.1.-.-</ecNumber>
    </recommendedName>
    <alternativeName>
        <fullName evidence="8">Toxin VapC</fullName>
    </alternativeName>
</protein>
<evidence type="ECO:0000256" key="1">
    <source>
        <dbReference type="ARBA" id="ARBA00001946"/>
    </source>
</evidence>
<keyword evidence="10" id="KW-0255">Endonuclease</keyword>
<feature type="domain" description="PIN" evidence="9">
    <location>
        <begin position="3"/>
        <end position="118"/>
    </location>
</feature>
<comment type="cofactor">
    <cofactor evidence="1 8">
        <name>Mg(2+)</name>
        <dbReference type="ChEBI" id="CHEBI:18420"/>
    </cofactor>
</comment>
<comment type="function">
    <text evidence="8">Toxic component of a toxin-antitoxin (TA) system. An RNase.</text>
</comment>
<name>A0ABN8EZM0_9BACT</name>